<dbReference type="PANTHER" id="PTHR43736">
    <property type="entry name" value="ADP-RIBOSE PYROPHOSPHATASE"/>
    <property type="match status" value="1"/>
</dbReference>
<dbReference type="RefSeq" id="WP_270038314.1">
    <property type="nucleotide sequence ID" value="NZ_JAPDOD010000002.1"/>
</dbReference>
<keyword evidence="2" id="KW-0378">Hydrolase</keyword>
<comment type="similarity">
    <text evidence="1">Belongs to the Nudix hydrolase family.</text>
</comment>
<evidence type="ECO:0000259" key="3">
    <source>
        <dbReference type="PROSITE" id="PS51462"/>
    </source>
</evidence>
<dbReference type="InterPro" id="IPR000086">
    <property type="entry name" value="NUDIX_hydrolase_dom"/>
</dbReference>
<keyword evidence="5" id="KW-1185">Reference proteome</keyword>
<dbReference type="PROSITE" id="PS51462">
    <property type="entry name" value="NUDIX"/>
    <property type="match status" value="1"/>
</dbReference>
<evidence type="ECO:0000313" key="4">
    <source>
        <dbReference type="EMBL" id="MDA0159573.1"/>
    </source>
</evidence>
<proteinExistence type="inferred from homology"/>
<name>A0A9X3MQX5_9ACTN</name>
<dbReference type="Pfam" id="PF00293">
    <property type="entry name" value="NUDIX"/>
    <property type="match status" value="1"/>
</dbReference>
<sequence length="147" mass="16181">MATDPNEPPRHSVSVAAAILDDQGRFLVIRRADNGNWEPPGGVLELDESITDGLVREVHEETGLDIRPLALTGVYKNMIRGIVALVFRCDVIAGTARASDEAAEVDWLRPEELMRRMSDAYSARLLDALTLDLRPAVRAHDGIRISP</sequence>
<dbReference type="InterPro" id="IPR020084">
    <property type="entry name" value="NUDIX_hydrolase_CS"/>
</dbReference>
<dbReference type="Proteomes" id="UP001149140">
    <property type="component" value="Unassembled WGS sequence"/>
</dbReference>
<dbReference type="InterPro" id="IPR015797">
    <property type="entry name" value="NUDIX_hydrolase-like_dom_sf"/>
</dbReference>
<dbReference type="CDD" id="cd02883">
    <property type="entry name" value="NUDIX_Hydrolase"/>
    <property type="match status" value="1"/>
</dbReference>
<dbReference type="PANTHER" id="PTHR43736:SF1">
    <property type="entry name" value="DIHYDRONEOPTERIN TRIPHOSPHATE DIPHOSPHATASE"/>
    <property type="match status" value="1"/>
</dbReference>
<dbReference type="SUPFAM" id="SSF55811">
    <property type="entry name" value="Nudix"/>
    <property type="match status" value="1"/>
</dbReference>
<evidence type="ECO:0000256" key="2">
    <source>
        <dbReference type="ARBA" id="ARBA00022801"/>
    </source>
</evidence>
<dbReference type="EMBL" id="JAPDOD010000002">
    <property type="protein sequence ID" value="MDA0159573.1"/>
    <property type="molecule type" value="Genomic_DNA"/>
</dbReference>
<dbReference type="AlphaFoldDB" id="A0A9X3MQX5"/>
<reference evidence="4" key="1">
    <citation type="submission" date="2022-10" db="EMBL/GenBank/DDBJ databases">
        <title>The WGS of Solirubrobacter ginsenosidimutans DSM 21036.</title>
        <authorList>
            <person name="Jiang Z."/>
        </authorList>
    </citation>
    <scope>NUCLEOTIDE SEQUENCE</scope>
    <source>
        <strain evidence="4">DSM 21036</strain>
    </source>
</reference>
<comment type="caution">
    <text evidence="4">The sequence shown here is derived from an EMBL/GenBank/DDBJ whole genome shotgun (WGS) entry which is preliminary data.</text>
</comment>
<dbReference type="GO" id="GO:0016787">
    <property type="term" value="F:hydrolase activity"/>
    <property type="evidence" value="ECO:0007669"/>
    <property type="project" value="UniProtKB-KW"/>
</dbReference>
<feature type="domain" description="Nudix hydrolase" evidence="3">
    <location>
        <begin position="9"/>
        <end position="130"/>
    </location>
</feature>
<organism evidence="4 5">
    <name type="scientific">Solirubrobacter ginsenosidimutans</name>
    <dbReference type="NCBI Taxonomy" id="490573"/>
    <lineage>
        <taxon>Bacteria</taxon>
        <taxon>Bacillati</taxon>
        <taxon>Actinomycetota</taxon>
        <taxon>Thermoleophilia</taxon>
        <taxon>Solirubrobacterales</taxon>
        <taxon>Solirubrobacteraceae</taxon>
        <taxon>Solirubrobacter</taxon>
    </lineage>
</organism>
<protein>
    <submittedName>
        <fullName evidence="4">NUDIX domain-containing protein</fullName>
    </submittedName>
</protein>
<dbReference type="Gene3D" id="3.90.79.10">
    <property type="entry name" value="Nucleoside Triphosphate Pyrophosphohydrolase"/>
    <property type="match status" value="1"/>
</dbReference>
<accession>A0A9X3MQX5</accession>
<gene>
    <name evidence="4" type="ORF">OM076_04795</name>
</gene>
<evidence type="ECO:0000313" key="5">
    <source>
        <dbReference type="Proteomes" id="UP001149140"/>
    </source>
</evidence>
<evidence type="ECO:0000256" key="1">
    <source>
        <dbReference type="ARBA" id="ARBA00005582"/>
    </source>
</evidence>
<dbReference type="PROSITE" id="PS00893">
    <property type="entry name" value="NUDIX_BOX"/>
    <property type="match status" value="1"/>
</dbReference>